<sequence length="48" mass="5263">MRQSHVVIAFVSVTATSALTIPLLSPIAGFIHESILEHIQASIHDFTY</sequence>
<accession>A0A1Q8S911</accession>
<dbReference type="Proteomes" id="UP000186583">
    <property type="component" value="Unassembled WGS sequence"/>
</dbReference>
<evidence type="ECO:0000313" key="2">
    <source>
        <dbReference type="Proteomes" id="UP000186583"/>
    </source>
</evidence>
<protein>
    <submittedName>
        <fullName evidence="1">Uncharacterized protein</fullName>
    </submittedName>
</protein>
<evidence type="ECO:0000313" key="1">
    <source>
        <dbReference type="EMBL" id="OLN97948.1"/>
    </source>
</evidence>
<name>A0A1Q8S911_9PEZI</name>
<gene>
    <name evidence="1" type="ORF">CCHL11_02567</name>
</gene>
<organism evidence="1 2">
    <name type="scientific">Colletotrichum chlorophyti</name>
    <dbReference type="NCBI Taxonomy" id="708187"/>
    <lineage>
        <taxon>Eukaryota</taxon>
        <taxon>Fungi</taxon>
        <taxon>Dikarya</taxon>
        <taxon>Ascomycota</taxon>
        <taxon>Pezizomycotina</taxon>
        <taxon>Sordariomycetes</taxon>
        <taxon>Hypocreomycetidae</taxon>
        <taxon>Glomerellales</taxon>
        <taxon>Glomerellaceae</taxon>
        <taxon>Colletotrichum</taxon>
    </lineage>
</organism>
<proteinExistence type="predicted"/>
<dbReference type="AlphaFoldDB" id="A0A1Q8S911"/>
<reference evidence="1 2" key="1">
    <citation type="submission" date="2016-11" db="EMBL/GenBank/DDBJ databases">
        <title>Draft Genome Assembly of Colletotrichum chlorophyti a pathogen of herbaceous plants.</title>
        <authorList>
            <person name="Gan P."/>
            <person name="Narusaka M."/>
            <person name="Tsushima A."/>
            <person name="Narusaka Y."/>
            <person name="Takano Y."/>
            <person name="Shirasu K."/>
        </authorList>
    </citation>
    <scope>NUCLEOTIDE SEQUENCE [LARGE SCALE GENOMIC DNA]</scope>
    <source>
        <strain evidence="1 2">NTL11</strain>
    </source>
</reference>
<comment type="caution">
    <text evidence="1">The sequence shown here is derived from an EMBL/GenBank/DDBJ whole genome shotgun (WGS) entry which is preliminary data.</text>
</comment>
<keyword evidence="2" id="KW-1185">Reference proteome</keyword>
<dbReference type="EMBL" id="MPGH01000002">
    <property type="protein sequence ID" value="OLN97948.1"/>
    <property type="molecule type" value="Genomic_DNA"/>
</dbReference>